<accession>A0A4R6K3X5</accession>
<evidence type="ECO:0000256" key="2">
    <source>
        <dbReference type="ARBA" id="ARBA00022475"/>
    </source>
</evidence>
<feature type="transmembrane region" description="Helical" evidence="7">
    <location>
        <begin position="281"/>
        <end position="305"/>
    </location>
</feature>
<dbReference type="OrthoDB" id="9780560at2"/>
<keyword evidence="11" id="KW-1185">Reference proteome</keyword>
<dbReference type="PANTHER" id="PTHR30572:SF4">
    <property type="entry name" value="ABC TRANSPORTER PERMEASE YTRF"/>
    <property type="match status" value="1"/>
</dbReference>
<feature type="transmembrane region" description="Helical" evidence="7">
    <location>
        <begin position="325"/>
        <end position="358"/>
    </location>
</feature>
<reference evidence="10 11" key="1">
    <citation type="submission" date="2019-03" db="EMBL/GenBank/DDBJ databases">
        <title>Sequencing the genomes of 1000 actinobacteria strains.</title>
        <authorList>
            <person name="Klenk H.-P."/>
        </authorList>
    </citation>
    <scope>NUCLEOTIDE SEQUENCE [LARGE SCALE GENOMIC DNA]</scope>
    <source>
        <strain evidence="10 11">DSM 43805</strain>
    </source>
</reference>
<feature type="transmembrane region" description="Helical" evidence="7">
    <location>
        <begin position="36"/>
        <end position="59"/>
    </location>
</feature>
<evidence type="ECO:0000259" key="9">
    <source>
        <dbReference type="Pfam" id="PF12704"/>
    </source>
</evidence>
<evidence type="ECO:0000256" key="7">
    <source>
        <dbReference type="SAM" id="Phobius"/>
    </source>
</evidence>
<feature type="domain" description="ABC3 transporter permease C-terminal" evidence="8">
    <location>
        <begin position="285"/>
        <end position="397"/>
    </location>
</feature>
<keyword evidence="2" id="KW-1003">Cell membrane</keyword>
<dbReference type="GO" id="GO:0022857">
    <property type="term" value="F:transmembrane transporter activity"/>
    <property type="evidence" value="ECO:0007669"/>
    <property type="project" value="TreeGrafter"/>
</dbReference>
<evidence type="ECO:0000256" key="4">
    <source>
        <dbReference type="ARBA" id="ARBA00022989"/>
    </source>
</evidence>
<dbReference type="PANTHER" id="PTHR30572">
    <property type="entry name" value="MEMBRANE COMPONENT OF TRANSPORTER-RELATED"/>
    <property type="match status" value="1"/>
</dbReference>
<organism evidence="10 11">
    <name type="scientific">Paractinoplanes brasiliensis</name>
    <dbReference type="NCBI Taxonomy" id="52695"/>
    <lineage>
        <taxon>Bacteria</taxon>
        <taxon>Bacillati</taxon>
        <taxon>Actinomycetota</taxon>
        <taxon>Actinomycetes</taxon>
        <taxon>Micromonosporales</taxon>
        <taxon>Micromonosporaceae</taxon>
        <taxon>Paractinoplanes</taxon>
    </lineage>
</organism>
<keyword evidence="3 7" id="KW-0812">Transmembrane</keyword>
<comment type="caution">
    <text evidence="10">The sequence shown here is derived from an EMBL/GenBank/DDBJ whole genome shotgun (WGS) entry which is preliminary data.</text>
</comment>
<evidence type="ECO:0000256" key="1">
    <source>
        <dbReference type="ARBA" id="ARBA00004651"/>
    </source>
</evidence>
<sequence>MKQSIETPPLPRAARLRTGDLIAAGLTGLRSRPLRAVLSALGIAIGIAAMVAVLGIGAAGQARLIDKIAGLGTNLLTVTPGQSLFGKPTPLPDDAVGMIGRIGPVESATATGSVKDATVRRTDKIDPRETKGIEVVAAHPGLLSTLKGGLAAGAWLNPATARYPAVVLGSTTARLLGIDQPGQQIFIAGQWFTVIGVLRPLDLAPEINTSALVGWDAARKHLGFDGHPTRIYVRSATDAVIAVRDVLARTANPQDPDAVNVGRPSDALTAQLDAESTFSSLLLGLGAVSLLVGGVGVANTMIISVLERRQEIGLRRALGARRRQILLQFLTEAVALSALGGVAGATLGVAATVVYASLQGWPVILPGAAITAGVASSIAIGAAAGLYPALRAGRLPPTEALNTT</sequence>
<dbReference type="EMBL" id="SNWR01000001">
    <property type="protein sequence ID" value="TDO41945.1"/>
    <property type="molecule type" value="Genomic_DNA"/>
</dbReference>
<evidence type="ECO:0000313" key="11">
    <source>
        <dbReference type="Proteomes" id="UP000294901"/>
    </source>
</evidence>
<evidence type="ECO:0000256" key="6">
    <source>
        <dbReference type="ARBA" id="ARBA00038076"/>
    </source>
</evidence>
<proteinExistence type="inferred from homology"/>
<name>A0A4R6K3X5_9ACTN</name>
<gene>
    <name evidence="10" type="ORF">C8E87_5705</name>
</gene>
<evidence type="ECO:0000256" key="5">
    <source>
        <dbReference type="ARBA" id="ARBA00023136"/>
    </source>
</evidence>
<dbReference type="InterPro" id="IPR050250">
    <property type="entry name" value="Macrolide_Exporter_MacB"/>
</dbReference>
<dbReference type="InterPro" id="IPR025857">
    <property type="entry name" value="MacB_PCD"/>
</dbReference>
<feature type="transmembrane region" description="Helical" evidence="7">
    <location>
        <begin position="364"/>
        <end position="387"/>
    </location>
</feature>
<protein>
    <submittedName>
        <fullName evidence="10">Putative ABC transport system permease protein</fullName>
    </submittedName>
</protein>
<comment type="similarity">
    <text evidence="6">Belongs to the ABC-4 integral membrane protein family.</text>
</comment>
<evidence type="ECO:0000259" key="8">
    <source>
        <dbReference type="Pfam" id="PF02687"/>
    </source>
</evidence>
<dbReference type="Proteomes" id="UP000294901">
    <property type="component" value="Unassembled WGS sequence"/>
</dbReference>
<dbReference type="InterPro" id="IPR003838">
    <property type="entry name" value="ABC3_permease_C"/>
</dbReference>
<dbReference type="Pfam" id="PF12704">
    <property type="entry name" value="MacB_PCD"/>
    <property type="match status" value="1"/>
</dbReference>
<keyword evidence="5 7" id="KW-0472">Membrane</keyword>
<comment type="subcellular location">
    <subcellularLocation>
        <location evidence="1">Cell membrane</location>
        <topology evidence="1">Multi-pass membrane protein</topology>
    </subcellularLocation>
</comment>
<dbReference type="Pfam" id="PF02687">
    <property type="entry name" value="FtsX"/>
    <property type="match status" value="1"/>
</dbReference>
<feature type="domain" description="MacB-like periplasmic core" evidence="9">
    <location>
        <begin position="37"/>
        <end position="239"/>
    </location>
</feature>
<evidence type="ECO:0000313" key="10">
    <source>
        <dbReference type="EMBL" id="TDO41945.1"/>
    </source>
</evidence>
<dbReference type="AlphaFoldDB" id="A0A4R6K3X5"/>
<evidence type="ECO:0000256" key="3">
    <source>
        <dbReference type="ARBA" id="ARBA00022692"/>
    </source>
</evidence>
<keyword evidence="4 7" id="KW-1133">Transmembrane helix</keyword>
<dbReference type="GO" id="GO:0005886">
    <property type="term" value="C:plasma membrane"/>
    <property type="evidence" value="ECO:0007669"/>
    <property type="project" value="UniProtKB-SubCell"/>
</dbReference>